<dbReference type="Gene3D" id="1.20.1280.50">
    <property type="match status" value="1"/>
</dbReference>
<keyword evidence="3" id="KW-1185">Reference proteome</keyword>
<dbReference type="SUPFAM" id="SSF81383">
    <property type="entry name" value="F-box domain"/>
    <property type="match status" value="1"/>
</dbReference>
<accession>A0A2H3K2P4</accession>
<evidence type="ECO:0000259" key="1">
    <source>
        <dbReference type="Pfam" id="PF12937"/>
    </source>
</evidence>
<dbReference type="EMBL" id="KB468135">
    <property type="protein sequence ID" value="PCH43324.1"/>
    <property type="molecule type" value="Genomic_DNA"/>
</dbReference>
<organism evidence="2 3">
    <name type="scientific">Wolfiporia cocos (strain MD-104)</name>
    <name type="common">Brown rot fungus</name>
    <dbReference type="NCBI Taxonomy" id="742152"/>
    <lineage>
        <taxon>Eukaryota</taxon>
        <taxon>Fungi</taxon>
        <taxon>Dikarya</taxon>
        <taxon>Basidiomycota</taxon>
        <taxon>Agaricomycotina</taxon>
        <taxon>Agaricomycetes</taxon>
        <taxon>Polyporales</taxon>
        <taxon>Phaeolaceae</taxon>
        <taxon>Wolfiporia</taxon>
    </lineage>
</organism>
<dbReference type="OrthoDB" id="3181669at2759"/>
<dbReference type="InterPro" id="IPR001810">
    <property type="entry name" value="F-box_dom"/>
</dbReference>
<feature type="domain" description="F-box" evidence="1">
    <location>
        <begin position="28"/>
        <end position="77"/>
    </location>
</feature>
<dbReference type="SUPFAM" id="SSF52047">
    <property type="entry name" value="RNI-like"/>
    <property type="match status" value="1"/>
</dbReference>
<evidence type="ECO:0000313" key="3">
    <source>
        <dbReference type="Proteomes" id="UP000218811"/>
    </source>
</evidence>
<sequence length="413" mass="46197">MSNDQQRSSPSQHRLVHYKPLSDGNCPIERMPNAILACIFGFVLCHPVYDWCIGRVMVVCRRWNDIAMHTPQLWTDIAVDEARRASDISLYLERSARLPIYIYVKNGTQTTFENLVRCSSRIKELYCFFNKSSDLSCLGALHDPAPVLESLSIHFDNYSTDATDAPRDVAANPAIPSTIFNHQAPNLRKLTLNPFVPTLGCNLTHLRLECQNGTTWNMNRFMTLLQANPSLEELHMFDASPAPVSQFSGFVDLPKLRVWSLGCHDCTELSRILQCVGIPSTAQLIISDLEEAGSSISDSFPQDISKLRNLGVLTDVHITVESGMIKVLALPTNGTAALRFTTCGSLSYFVHTSQNIGKILSVAHLTHLSISTGVDSAFWFRPTQRELDEARDASLWEAMFSQVAPRKLRHMET</sequence>
<dbReference type="Proteomes" id="UP000218811">
    <property type="component" value="Unassembled WGS sequence"/>
</dbReference>
<protein>
    <recommendedName>
        <fullName evidence="1">F-box domain-containing protein</fullName>
    </recommendedName>
</protein>
<dbReference type="STRING" id="742152.A0A2H3K2P4"/>
<proteinExistence type="predicted"/>
<dbReference type="AlphaFoldDB" id="A0A2H3K2P4"/>
<name>A0A2H3K2P4_WOLCO</name>
<reference evidence="2 3" key="1">
    <citation type="journal article" date="2012" name="Science">
        <title>The Paleozoic origin of enzymatic lignin decomposition reconstructed from 31 fungal genomes.</title>
        <authorList>
            <person name="Floudas D."/>
            <person name="Binder M."/>
            <person name="Riley R."/>
            <person name="Barry K."/>
            <person name="Blanchette R.A."/>
            <person name="Henrissat B."/>
            <person name="Martinez A.T."/>
            <person name="Otillar R."/>
            <person name="Spatafora J.W."/>
            <person name="Yadav J.S."/>
            <person name="Aerts A."/>
            <person name="Benoit I."/>
            <person name="Boyd A."/>
            <person name="Carlson A."/>
            <person name="Copeland A."/>
            <person name="Coutinho P.M."/>
            <person name="de Vries R.P."/>
            <person name="Ferreira P."/>
            <person name="Findley K."/>
            <person name="Foster B."/>
            <person name="Gaskell J."/>
            <person name="Glotzer D."/>
            <person name="Gorecki P."/>
            <person name="Heitman J."/>
            <person name="Hesse C."/>
            <person name="Hori C."/>
            <person name="Igarashi K."/>
            <person name="Jurgens J.A."/>
            <person name="Kallen N."/>
            <person name="Kersten P."/>
            <person name="Kohler A."/>
            <person name="Kuees U."/>
            <person name="Kumar T.K.A."/>
            <person name="Kuo A."/>
            <person name="LaButti K."/>
            <person name="Larrondo L.F."/>
            <person name="Lindquist E."/>
            <person name="Ling A."/>
            <person name="Lombard V."/>
            <person name="Lucas S."/>
            <person name="Lundell T."/>
            <person name="Martin R."/>
            <person name="McLaughlin D.J."/>
            <person name="Morgenstern I."/>
            <person name="Morin E."/>
            <person name="Murat C."/>
            <person name="Nagy L.G."/>
            <person name="Nolan M."/>
            <person name="Ohm R.A."/>
            <person name="Patyshakuliyeva A."/>
            <person name="Rokas A."/>
            <person name="Ruiz-Duenas F.J."/>
            <person name="Sabat G."/>
            <person name="Salamov A."/>
            <person name="Samejima M."/>
            <person name="Schmutz J."/>
            <person name="Slot J.C."/>
            <person name="St John F."/>
            <person name="Stenlid J."/>
            <person name="Sun H."/>
            <person name="Sun S."/>
            <person name="Syed K."/>
            <person name="Tsang A."/>
            <person name="Wiebenga A."/>
            <person name="Young D."/>
            <person name="Pisabarro A."/>
            <person name="Eastwood D.C."/>
            <person name="Martin F."/>
            <person name="Cullen D."/>
            <person name="Grigoriev I.V."/>
            <person name="Hibbett D.S."/>
        </authorList>
    </citation>
    <scope>NUCLEOTIDE SEQUENCE [LARGE SCALE GENOMIC DNA]</scope>
    <source>
        <strain evidence="2 3">MD-104</strain>
    </source>
</reference>
<dbReference type="InterPro" id="IPR036047">
    <property type="entry name" value="F-box-like_dom_sf"/>
</dbReference>
<gene>
    <name evidence="2" type="ORF">WOLCODRAFT_18296</name>
</gene>
<dbReference type="InterPro" id="IPR032675">
    <property type="entry name" value="LRR_dom_sf"/>
</dbReference>
<dbReference type="Pfam" id="PF12937">
    <property type="entry name" value="F-box-like"/>
    <property type="match status" value="1"/>
</dbReference>
<dbReference type="Gene3D" id="3.80.10.10">
    <property type="entry name" value="Ribonuclease Inhibitor"/>
    <property type="match status" value="1"/>
</dbReference>
<evidence type="ECO:0000313" key="2">
    <source>
        <dbReference type="EMBL" id="PCH43324.1"/>
    </source>
</evidence>